<keyword evidence="12" id="KW-1185">Reference proteome</keyword>
<dbReference type="EMBL" id="JAVLVT010000003">
    <property type="protein sequence ID" value="MDS1270395.1"/>
    <property type="molecule type" value="Genomic_DNA"/>
</dbReference>
<evidence type="ECO:0000256" key="1">
    <source>
        <dbReference type="ARBA" id="ARBA00003670"/>
    </source>
</evidence>
<comment type="subunit">
    <text evidence="9">Homotetramer.</text>
</comment>
<dbReference type="PROSITE" id="PS00781">
    <property type="entry name" value="PEPCASE_1"/>
    <property type="match status" value="1"/>
</dbReference>
<dbReference type="InterPro" id="IPR018129">
    <property type="entry name" value="PEP_COase_Lys_AS"/>
</dbReference>
<evidence type="ECO:0000256" key="7">
    <source>
        <dbReference type="ARBA" id="ARBA00023300"/>
    </source>
</evidence>
<protein>
    <recommendedName>
        <fullName evidence="4 9">Phosphoenolpyruvate carboxylase</fullName>
        <shortName evidence="9">PEPC</shortName>
        <shortName evidence="9">PEPCase</shortName>
        <ecNumber evidence="3 9">4.1.1.31</ecNumber>
    </recommendedName>
</protein>
<name>A0ABU2H6E0_9ACTN</name>
<evidence type="ECO:0000256" key="8">
    <source>
        <dbReference type="ARBA" id="ARBA00048995"/>
    </source>
</evidence>
<organism evidence="11 12">
    <name type="scientific">Lipingzhangella rawalii</name>
    <dbReference type="NCBI Taxonomy" id="2055835"/>
    <lineage>
        <taxon>Bacteria</taxon>
        <taxon>Bacillati</taxon>
        <taxon>Actinomycetota</taxon>
        <taxon>Actinomycetes</taxon>
        <taxon>Streptosporangiales</taxon>
        <taxon>Nocardiopsidaceae</taxon>
        <taxon>Lipingzhangella</taxon>
    </lineage>
</organism>
<dbReference type="GO" id="GO:0008964">
    <property type="term" value="F:phosphoenolpyruvate carboxylase activity"/>
    <property type="evidence" value="ECO:0007669"/>
    <property type="project" value="UniProtKB-EC"/>
</dbReference>
<dbReference type="PRINTS" id="PR00150">
    <property type="entry name" value="PEPCARBXLASE"/>
</dbReference>
<dbReference type="Proteomes" id="UP001250214">
    <property type="component" value="Unassembled WGS sequence"/>
</dbReference>
<dbReference type="HAMAP" id="MF_00595">
    <property type="entry name" value="PEPcase_type1"/>
    <property type="match status" value="1"/>
</dbReference>
<keyword evidence="5 9" id="KW-0460">Magnesium</keyword>
<dbReference type="Gene3D" id="1.20.1440.90">
    <property type="entry name" value="Phosphoenolpyruvate/pyruvate domain"/>
    <property type="match status" value="1"/>
</dbReference>
<evidence type="ECO:0000256" key="10">
    <source>
        <dbReference type="PROSITE-ProRule" id="PRU10111"/>
    </source>
</evidence>
<evidence type="ECO:0000313" key="11">
    <source>
        <dbReference type="EMBL" id="MDS1270395.1"/>
    </source>
</evidence>
<dbReference type="PANTHER" id="PTHR30523:SF6">
    <property type="entry name" value="PHOSPHOENOLPYRUVATE CARBOXYLASE"/>
    <property type="match status" value="1"/>
</dbReference>
<comment type="catalytic activity">
    <reaction evidence="8 9">
        <text>oxaloacetate + phosphate = phosphoenolpyruvate + hydrogencarbonate</text>
        <dbReference type="Rhea" id="RHEA:28370"/>
        <dbReference type="ChEBI" id="CHEBI:16452"/>
        <dbReference type="ChEBI" id="CHEBI:17544"/>
        <dbReference type="ChEBI" id="CHEBI:43474"/>
        <dbReference type="ChEBI" id="CHEBI:58702"/>
        <dbReference type="EC" id="4.1.1.31"/>
    </reaction>
</comment>
<dbReference type="SUPFAM" id="SSF51621">
    <property type="entry name" value="Phosphoenolpyruvate/pyruvate domain"/>
    <property type="match status" value="1"/>
</dbReference>
<dbReference type="EC" id="4.1.1.31" evidence="3 9"/>
<dbReference type="PANTHER" id="PTHR30523">
    <property type="entry name" value="PHOSPHOENOLPYRUVATE CARBOXYLASE"/>
    <property type="match status" value="1"/>
</dbReference>
<evidence type="ECO:0000256" key="5">
    <source>
        <dbReference type="ARBA" id="ARBA00022842"/>
    </source>
</evidence>
<evidence type="ECO:0000313" key="12">
    <source>
        <dbReference type="Proteomes" id="UP001250214"/>
    </source>
</evidence>
<evidence type="ECO:0000256" key="6">
    <source>
        <dbReference type="ARBA" id="ARBA00023239"/>
    </source>
</evidence>
<feature type="active site" evidence="9">
    <location>
        <position position="530"/>
    </location>
</feature>
<proteinExistence type="inferred from homology"/>
<dbReference type="InterPro" id="IPR015813">
    <property type="entry name" value="Pyrv/PenolPyrv_kinase-like_dom"/>
</dbReference>
<comment type="caution">
    <text evidence="11">The sequence shown here is derived from an EMBL/GenBank/DDBJ whole genome shotgun (WGS) entry which is preliminary data.</text>
</comment>
<reference evidence="12" key="1">
    <citation type="submission" date="2023-07" db="EMBL/GenBank/DDBJ databases">
        <title>Novel species in the genus Lipingzhangella isolated from Sambhar Salt Lake.</title>
        <authorList>
            <person name="Jiya N."/>
            <person name="Kajale S."/>
            <person name="Sharma A."/>
        </authorList>
    </citation>
    <scope>NUCLEOTIDE SEQUENCE [LARGE SCALE GENOMIC DNA]</scope>
    <source>
        <strain evidence="12">LS1_29</strain>
    </source>
</reference>
<gene>
    <name evidence="9" type="primary">ppc</name>
    <name evidence="11" type="ORF">RIF23_08820</name>
</gene>
<keyword evidence="6 9" id="KW-0456">Lyase</keyword>
<evidence type="ECO:0000256" key="9">
    <source>
        <dbReference type="HAMAP-Rule" id="MF_00595"/>
    </source>
</evidence>
<evidence type="ECO:0000256" key="3">
    <source>
        <dbReference type="ARBA" id="ARBA00012305"/>
    </source>
</evidence>
<comment type="function">
    <text evidence="1 9">Forms oxaloacetate, a four-carbon dicarboxylic acid source for the tricarboxylic acid cycle.</text>
</comment>
<dbReference type="RefSeq" id="WP_310912113.1">
    <property type="nucleotide sequence ID" value="NZ_JAVLVT010000003.1"/>
</dbReference>
<accession>A0ABU2H6E0</accession>
<keyword evidence="7 9" id="KW-0120">Carbon dioxide fixation</keyword>
<sequence>MPEELRADVRLLGEMLGSVLSEASGSDLLEDVERLRRAVIDARVGSVTAAEITELVESWSLRRAKEVARAFTVYFHLTNLAEEHHRIRVLAEADDADNPPRESLPAAVREVRAELGADRLGELVAGMEFHPVLTAHPTEARRRAVSTAIQRVSACLREFRDAAAGSTARAEARRQLVEQIDLLWRTSQLRYTKLDPLDEVRTAMAAFDNTIFRVVPEIYRALDTALDPQEAGRRAPRALPFVRYGSWIGGDRDGNPYVTHEVTREAIEVQSEHVLRALEQAAGRIGRTLTMYGNLTPASADLQDTLATARAGYPRLMAEIGKRSPNEPHRELMLLATERIRATRERDADLAYGGPQELLADLRAVQESLAGAGAHRQAYGEVQHLIWQVETFGFHLAELEIRQHSAVHARALAEVRAGGDLSAETEEVLATLRVVAWIQERFGVEACRRYIVSFTRTAADLAAVYELAAHALPTGRAPVLDVVPLFETGADLQAAPQVLDGMLELPDVRRRLEQTEGRLEVMLGYSDSAKDVGPVSATLRLYDAQAQLAEWAARNNVTLTLFHGRGGALGRGGGPANRAVLAQAPGSVDGRFKVTEQGEVIFARYAQPQIARRHIEQVGHAVLLASTPSVEQRARDAARRFRAVADQVSHAAHLAYRELVDTEGFAEWFSRVSPLEELGELRLGSRPARRSAAQGLDDLRAIPWVFAWTQTRVNLPGWYGLGSGLAAVEDPDQLRAAYVEWPLFASLLDNAEMSLAKTDRVIAERYLALGERPELTQLVLAEYDRTRQLVLSVTGHDRLLENRPVLSRAVDLRNPYVDALSHLQLRALGALRGSEAASLSEEDRTHLERLLLLSVNGVAAGLQNTG</sequence>
<feature type="active site" evidence="9 10">
    <location>
        <position position="136"/>
    </location>
</feature>
<dbReference type="InterPro" id="IPR021135">
    <property type="entry name" value="PEP_COase"/>
</dbReference>
<evidence type="ECO:0000256" key="4">
    <source>
        <dbReference type="ARBA" id="ARBA00022419"/>
    </source>
</evidence>
<dbReference type="InterPro" id="IPR022805">
    <property type="entry name" value="PEP_COase_bac/pln-type"/>
</dbReference>
<evidence type="ECO:0000256" key="2">
    <source>
        <dbReference type="ARBA" id="ARBA00008346"/>
    </source>
</evidence>
<dbReference type="Pfam" id="PF00311">
    <property type="entry name" value="PEPcase"/>
    <property type="match status" value="2"/>
</dbReference>
<comment type="similarity">
    <text evidence="2 9">Belongs to the PEPCase type 1 family.</text>
</comment>
<comment type="cofactor">
    <cofactor evidence="9">
        <name>Mg(2+)</name>
        <dbReference type="ChEBI" id="CHEBI:18420"/>
    </cofactor>
</comment>